<dbReference type="AlphaFoldDB" id="A0A1Y1UB86"/>
<dbReference type="Gene3D" id="4.10.280.10">
    <property type="entry name" value="Helix-loop-helix DNA-binding domain"/>
    <property type="match status" value="1"/>
</dbReference>
<sequence>MATSNSPTLAPPTTNLPTTGPAVAGAKPSVPAGATSKPPSKSKPRKRVNTAEKRHQHNAIERARRETLNSKFIHLARLLPALANSRRPSKSAIVNSSITHLTYQREQRLLAVQLLRQLCAERDALLSEVNEWRSHSGYAAKDAAPAWNVQMEELASVEKEVFGTFTNFEGGDDDDNDDMADGNDQSSVHDRSMTDNNASSAVDPLSITPRSLSEGRSAQQSMFAPPPPAQVGLNWSHDFAAAALAAAASQSQSRPPMPSHLTSSGHASSFANFLAEQMDRASTGSPAGSQFAPTVMTPNTTGDANPFQTQTPSPRSSQSAASVNVHADESKPVGQSVPQGWAASQALFFQQQHQQQLQRLQDQQNLAHARQIPDQQYGGASSFPLSAFMNGQSGSSAASSFNSASSLSGQFNNHAFTQQLFASMFPNGSIPSPQHEQINQWRKNALGATQPQAQGGSQMLSNAPSVDELRNAVRTGMGLGLGMASLWSDGQNNPVEGF</sequence>
<evidence type="ECO:0000256" key="1">
    <source>
        <dbReference type="SAM" id="MobiDB-lite"/>
    </source>
</evidence>
<evidence type="ECO:0000259" key="2">
    <source>
        <dbReference type="PROSITE" id="PS50888"/>
    </source>
</evidence>
<accession>A0A1Y1UB86</accession>
<dbReference type="GO" id="GO:0046983">
    <property type="term" value="F:protein dimerization activity"/>
    <property type="evidence" value="ECO:0007669"/>
    <property type="project" value="InterPro"/>
</dbReference>
<evidence type="ECO:0000313" key="3">
    <source>
        <dbReference type="EMBL" id="ORX35279.1"/>
    </source>
</evidence>
<dbReference type="EMBL" id="NBSH01000011">
    <property type="protein sequence ID" value="ORX35279.1"/>
    <property type="molecule type" value="Genomic_DNA"/>
</dbReference>
<evidence type="ECO:0000313" key="4">
    <source>
        <dbReference type="Proteomes" id="UP000193218"/>
    </source>
</evidence>
<dbReference type="InterPro" id="IPR036638">
    <property type="entry name" value="HLH_DNA-bd_sf"/>
</dbReference>
<feature type="compositionally biased region" description="Polar residues" evidence="1">
    <location>
        <begin position="208"/>
        <end position="222"/>
    </location>
</feature>
<comment type="caution">
    <text evidence="3">The sequence shown here is derived from an EMBL/GenBank/DDBJ whole genome shotgun (WGS) entry which is preliminary data.</text>
</comment>
<dbReference type="InParanoid" id="A0A1Y1UB86"/>
<dbReference type="OrthoDB" id="8964853at2759"/>
<dbReference type="GeneID" id="33560299"/>
<dbReference type="InterPro" id="IPR011598">
    <property type="entry name" value="bHLH_dom"/>
</dbReference>
<feature type="region of interest" description="Disordered" evidence="1">
    <location>
        <begin position="246"/>
        <end position="265"/>
    </location>
</feature>
<proteinExistence type="predicted"/>
<feature type="compositionally biased region" description="Low complexity" evidence="1">
    <location>
        <begin position="309"/>
        <end position="322"/>
    </location>
</feature>
<protein>
    <recommendedName>
        <fullName evidence="2">BHLH domain-containing protein</fullName>
    </recommendedName>
</protein>
<reference evidence="3 4" key="1">
    <citation type="submission" date="2017-03" db="EMBL/GenBank/DDBJ databases">
        <title>Widespread Adenine N6-methylation of Active Genes in Fungi.</title>
        <authorList>
            <consortium name="DOE Joint Genome Institute"/>
            <person name="Mondo S.J."/>
            <person name="Dannebaum R.O."/>
            <person name="Kuo R.C."/>
            <person name="Louie K.B."/>
            <person name="Bewick A.J."/>
            <person name="Labutti K."/>
            <person name="Haridas S."/>
            <person name="Kuo A."/>
            <person name="Salamov A."/>
            <person name="Ahrendt S.R."/>
            <person name="Lau R."/>
            <person name="Bowen B.P."/>
            <person name="Lipzen A."/>
            <person name="Sullivan W."/>
            <person name="Andreopoulos W.B."/>
            <person name="Clum A."/>
            <person name="Lindquist E."/>
            <person name="Daum C."/>
            <person name="Northen T.R."/>
            <person name="Ramamoorthy G."/>
            <person name="Schmitz R.J."/>
            <person name="Gryganskyi A."/>
            <person name="Culley D."/>
            <person name="Magnuson J."/>
            <person name="James T.Y."/>
            <person name="O'Malley M.A."/>
            <person name="Stajich J.E."/>
            <person name="Spatafora J.W."/>
            <person name="Visel A."/>
            <person name="Grigoriev I.V."/>
        </authorList>
    </citation>
    <scope>NUCLEOTIDE SEQUENCE [LARGE SCALE GENOMIC DNA]</scope>
    <source>
        <strain evidence="3 4">NRRL Y-17943</strain>
    </source>
</reference>
<feature type="compositionally biased region" description="Acidic residues" evidence="1">
    <location>
        <begin position="170"/>
        <end position="181"/>
    </location>
</feature>
<organism evidence="3 4">
    <name type="scientific">Kockovaella imperatae</name>
    <dbReference type="NCBI Taxonomy" id="4999"/>
    <lineage>
        <taxon>Eukaryota</taxon>
        <taxon>Fungi</taxon>
        <taxon>Dikarya</taxon>
        <taxon>Basidiomycota</taxon>
        <taxon>Agaricomycotina</taxon>
        <taxon>Tremellomycetes</taxon>
        <taxon>Tremellales</taxon>
        <taxon>Cuniculitremaceae</taxon>
        <taxon>Kockovaella</taxon>
    </lineage>
</organism>
<name>A0A1Y1UB86_9TREE</name>
<feature type="compositionally biased region" description="Polar residues" evidence="1">
    <location>
        <begin position="249"/>
        <end position="265"/>
    </location>
</feature>
<dbReference type="PROSITE" id="PS50888">
    <property type="entry name" value="BHLH"/>
    <property type="match status" value="1"/>
</dbReference>
<dbReference type="STRING" id="4999.A0A1Y1UB86"/>
<feature type="compositionally biased region" description="Polar residues" evidence="1">
    <location>
        <begin position="280"/>
        <end position="308"/>
    </location>
</feature>
<dbReference type="Proteomes" id="UP000193218">
    <property type="component" value="Unassembled WGS sequence"/>
</dbReference>
<dbReference type="SUPFAM" id="SSF47459">
    <property type="entry name" value="HLH, helix-loop-helix DNA-binding domain"/>
    <property type="match status" value="1"/>
</dbReference>
<gene>
    <name evidence="3" type="ORF">BD324DRAFT_652417</name>
</gene>
<feature type="compositionally biased region" description="Basic and acidic residues" evidence="1">
    <location>
        <begin position="49"/>
        <end position="58"/>
    </location>
</feature>
<dbReference type="SMART" id="SM00353">
    <property type="entry name" value="HLH"/>
    <property type="match status" value="1"/>
</dbReference>
<feature type="domain" description="BHLH" evidence="2">
    <location>
        <begin position="52"/>
        <end position="104"/>
    </location>
</feature>
<dbReference type="RefSeq" id="XP_021869469.1">
    <property type="nucleotide sequence ID" value="XM_022018490.1"/>
</dbReference>
<dbReference type="CDD" id="cd00083">
    <property type="entry name" value="bHLH_SF"/>
    <property type="match status" value="1"/>
</dbReference>
<feature type="region of interest" description="Disordered" evidence="1">
    <location>
        <begin position="1"/>
        <end position="58"/>
    </location>
</feature>
<feature type="compositionally biased region" description="Low complexity" evidence="1">
    <location>
        <begin position="1"/>
        <end position="19"/>
    </location>
</feature>
<feature type="region of interest" description="Disordered" evidence="1">
    <location>
        <begin position="167"/>
        <end position="230"/>
    </location>
</feature>
<dbReference type="Pfam" id="PF00010">
    <property type="entry name" value="HLH"/>
    <property type="match status" value="1"/>
</dbReference>
<feature type="region of interest" description="Disordered" evidence="1">
    <location>
        <begin position="279"/>
        <end position="337"/>
    </location>
</feature>
<keyword evidence="4" id="KW-1185">Reference proteome</keyword>